<proteinExistence type="predicted"/>
<keyword evidence="2" id="KW-0472">Membrane</keyword>
<reference evidence="4" key="1">
    <citation type="submission" date="2018-09" db="EMBL/GenBank/DDBJ databases">
        <authorList>
            <person name="Livingstone P.G."/>
            <person name="Whitworth D.E."/>
        </authorList>
    </citation>
    <scope>NUCLEOTIDE SEQUENCE [LARGE SCALE GENOMIC DNA]</scope>
    <source>
        <strain evidence="4">CA043D</strain>
    </source>
</reference>
<evidence type="ECO:0000313" key="4">
    <source>
        <dbReference type="Proteomes" id="UP000268313"/>
    </source>
</evidence>
<keyword evidence="4" id="KW-1185">Reference proteome</keyword>
<dbReference type="Proteomes" id="UP000268313">
    <property type="component" value="Unassembled WGS sequence"/>
</dbReference>
<sequence length="165" mass="18157">MSQDELPVPWSPQGAGEATEALEAAKIFGALSQTTGNMPAYLDEKATPYVQPKEAPRRQAPVVNERPHETRPMQVRTKTRETLVGYDMDISEALRQAELKRREAELAAQKRNKKKPVKAAGGNPLAGLWPIPPQYRFWAMLVVVALACGLGFGVMWLFLNTDGGA</sequence>
<feature type="region of interest" description="Disordered" evidence="1">
    <location>
        <begin position="48"/>
        <end position="75"/>
    </location>
</feature>
<feature type="transmembrane region" description="Helical" evidence="2">
    <location>
        <begin position="137"/>
        <end position="159"/>
    </location>
</feature>
<keyword evidence="2" id="KW-0812">Transmembrane</keyword>
<keyword evidence="2" id="KW-1133">Transmembrane helix</keyword>
<evidence type="ECO:0000313" key="3">
    <source>
        <dbReference type="EMBL" id="RKG93366.1"/>
    </source>
</evidence>
<gene>
    <name evidence="3" type="ORF">D7X32_43740</name>
</gene>
<name>A0A3A8JEG9_9BACT</name>
<comment type="caution">
    <text evidence="3">The sequence shown here is derived from an EMBL/GenBank/DDBJ whole genome shotgun (WGS) entry which is preliminary data.</text>
</comment>
<protein>
    <submittedName>
        <fullName evidence="3">Uncharacterized protein</fullName>
    </submittedName>
</protein>
<dbReference type="EMBL" id="RAWE01000405">
    <property type="protein sequence ID" value="RKG93366.1"/>
    <property type="molecule type" value="Genomic_DNA"/>
</dbReference>
<evidence type="ECO:0000256" key="2">
    <source>
        <dbReference type="SAM" id="Phobius"/>
    </source>
</evidence>
<evidence type="ECO:0000256" key="1">
    <source>
        <dbReference type="SAM" id="MobiDB-lite"/>
    </source>
</evidence>
<dbReference type="AlphaFoldDB" id="A0A3A8JEG9"/>
<organism evidence="3 4">
    <name type="scientific">Corallococcus carmarthensis</name>
    <dbReference type="NCBI Taxonomy" id="2316728"/>
    <lineage>
        <taxon>Bacteria</taxon>
        <taxon>Pseudomonadati</taxon>
        <taxon>Myxococcota</taxon>
        <taxon>Myxococcia</taxon>
        <taxon>Myxococcales</taxon>
        <taxon>Cystobacterineae</taxon>
        <taxon>Myxococcaceae</taxon>
        <taxon>Corallococcus</taxon>
    </lineage>
</organism>
<accession>A0A3A8JEG9</accession>